<reference evidence="14 15" key="1">
    <citation type="submission" date="2017-08" db="EMBL/GenBank/DDBJ databases">
        <title>Lysobacter sylvestris genome.</title>
        <authorList>
            <person name="Zhang D.-C."/>
            <person name="Albuquerque L."/>
            <person name="Franca L."/>
            <person name="Froufe H.J.C."/>
            <person name="Barroso C."/>
            <person name="Egas C."/>
            <person name="Da Costa M."/>
            <person name="Margesin R."/>
        </authorList>
    </citation>
    <scope>NUCLEOTIDE SEQUENCE [LARGE SCALE GENOMIC DNA]</scope>
    <source>
        <strain evidence="14 15">AM20-91</strain>
    </source>
</reference>
<evidence type="ECO:0000256" key="11">
    <source>
        <dbReference type="SAM" id="Phobius"/>
    </source>
</evidence>
<comment type="caution">
    <text evidence="14">The sequence shown here is derived from an EMBL/GenBank/DDBJ whole genome shotgun (WGS) entry which is preliminary data.</text>
</comment>
<dbReference type="PRINTS" id="PR00344">
    <property type="entry name" value="BCTRLSENSOR"/>
</dbReference>
<dbReference type="SMART" id="SM00388">
    <property type="entry name" value="HisKA"/>
    <property type="match status" value="1"/>
</dbReference>
<dbReference type="EC" id="2.7.13.3" evidence="3"/>
<dbReference type="RefSeq" id="WP_165782373.1">
    <property type="nucleotide sequence ID" value="NZ_NPZB01000001.1"/>
</dbReference>
<keyword evidence="6 11" id="KW-0812">Transmembrane</keyword>
<dbReference type="EMBL" id="NPZB01000001">
    <property type="protein sequence ID" value="PNS09146.1"/>
    <property type="molecule type" value="Genomic_DNA"/>
</dbReference>
<feature type="transmembrane region" description="Helical" evidence="11">
    <location>
        <begin position="164"/>
        <end position="184"/>
    </location>
</feature>
<feature type="domain" description="Histidine kinase" evidence="12">
    <location>
        <begin position="244"/>
        <end position="461"/>
    </location>
</feature>
<dbReference type="CDD" id="cd06225">
    <property type="entry name" value="HAMP"/>
    <property type="match status" value="1"/>
</dbReference>
<protein>
    <recommendedName>
        <fullName evidence="3">histidine kinase</fullName>
        <ecNumber evidence="3">2.7.13.3</ecNumber>
    </recommendedName>
</protein>
<evidence type="ECO:0000256" key="5">
    <source>
        <dbReference type="ARBA" id="ARBA00022679"/>
    </source>
</evidence>
<evidence type="ECO:0000256" key="2">
    <source>
        <dbReference type="ARBA" id="ARBA00004370"/>
    </source>
</evidence>
<keyword evidence="15" id="KW-1185">Reference proteome</keyword>
<dbReference type="InterPro" id="IPR003660">
    <property type="entry name" value="HAMP_dom"/>
</dbReference>
<evidence type="ECO:0000256" key="7">
    <source>
        <dbReference type="ARBA" id="ARBA00022777"/>
    </source>
</evidence>
<organism evidence="14 15">
    <name type="scientific">Solilutibacter silvestris</name>
    <dbReference type="NCBI Taxonomy" id="1645665"/>
    <lineage>
        <taxon>Bacteria</taxon>
        <taxon>Pseudomonadati</taxon>
        <taxon>Pseudomonadota</taxon>
        <taxon>Gammaproteobacteria</taxon>
        <taxon>Lysobacterales</taxon>
        <taxon>Lysobacteraceae</taxon>
        <taxon>Solilutibacter</taxon>
    </lineage>
</organism>
<dbReference type="InterPro" id="IPR050428">
    <property type="entry name" value="TCS_sensor_his_kinase"/>
</dbReference>
<dbReference type="GO" id="GO:0005886">
    <property type="term" value="C:plasma membrane"/>
    <property type="evidence" value="ECO:0007669"/>
    <property type="project" value="TreeGrafter"/>
</dbReference>
<proteinExistence type="predicted"/>
<dbReference type="SUPFAM" id="SSF47384">
    <property type="entry name" value="Homodimeric domain of signal transducing histidine kinase"/>
    <property type="match status" value="1"/>
</dbReference>
<name>A0A2K1Q279_9GAMM</name>
<evidence type="ECO:0000256" key="10">
    <source>
        <dbReference type="ARBA" id="ARBA00023136"/>
    </source>
</evidence>
<dbReference type="InterPro" id="IPR003661">
    <property type="entry name" value="HisK_dim/P_dom"/>
</dbReference>
<feature type="transmembrane region" description="Helical" evidence="11">
    <location>
        <begin position="9"/>
        <end position="32"/>
    </location>
</feature>
<dbReference type="SMART" id="SM00387">
    <property type="entry name" value="HATPase_c"/>
    <property type="match status" value="1"/>
</dbReference>
<sequence>MRISISQRIFLATFGAALLMAIVGLEVVRWTLLDNFSARLYSLDAQWRELEPLENRLGERYQAEGGWNFLPTDPAARKYWLRDALGEAKTSPTLGQRIALLDWDDRYLAGIRPARPLIVFASINTGVHPLRVQGRTIGYLQIAAPAHAEDELAVAFLMDQQEHLLVLGVLAILSMACVSLLLAARIRKPVRELVDGARRLEKGEFDARLDATRNDELGELALAFNRLAARLQSMRGEQRRWVADTSHELRTPLAVLQAQIEALADGVRPATPEHIQLMSRQTKGLIRIVDDLHMLAKADAGRLELQKASCAVWPLVEEATRAFAERFREAGLSMSFTEVPSRSDVSGDDVRLRQVIDNLLENGVRHTDAGGCIEIGGRVVGNALHLVFDDSAPGVPSESLPRLGERFFRVDASRTRLRGVGGSGLGLALCRQIVEAHDGRLMFAASPLGGLRTTIVLPLEA</sequence>
<evidence type="ECO:0000256" key="3">
    <source>
        <dbReference type="ARBA" id="ARBA00012438"/>
    </source>
</evidence>
<dbReference type="Gene3D" id="6.10.340.10">
    <property type="match status" value="1"/>
</dbReference>
<feature type="domain" description="HAMP" evidence="13">
    <location>
        <begin position="184"/>
        <end position="236"/>
    </location>
</feature>
<dbReference type="SUPFAM" id="SSF55874">
    <property type="entry name" value="ATPase domain of HSP90 chaperone/DNA topoisomerase II/histidine kinase"/>
    <property type="match status" value="1"/>
</dbReference>
<evidence type="ECO:0000259" key="13">
    <source>
        <dbReference type="PROSITE" id="PS50885"/>
    </source>
</evidence>
<evidence type="ECO:0000256" key="9">
    <source>
        <dbReference type="ARBA" id="ARBA00023012"/>
    </source>
</evidence>
<dbReference type="PROSITE" id="PS50885">
    <property type="entry name" value="HAMP"/>
    <property type="match status" value="1"/>
</dbReference>
<dbReference type="InterPro" id="IPR003594">
    <property type="entry name" value="HATPase_dom"/>
</dbReference>
<dbReference type="SUPFAM" id="SSF158472">
    <property type="entry name" value="HAMP domain-like"/>
    <property type="match status" value="1"/>
</dbReference>
<dbReference type="AlphaFoldDB" id="A0A2K1Q279"/>
<keyword evidence="10 11" id="KW-0472">Membrane</keyword>
<dbReference type="CDD" id="cd00082">
    <property type="entry name" value="HisKA"/>
    <property type="match status" value="1"/>
</dbReference>
<evidence type="ECO:0000259" key="12">
    <source>
        <dbReference type="PROSITE" id="PS50109"/>
    </source>
</evidence>
<keyword evidence="5" id="KW-0808">Transferase</keyword>
<keyword evidence="7 14" id="KW-0418">Kinase</keyword>
<evidence type="ECO:0000256" key="1">
    <source>
        <dbReference type="ARBA" id="ARBA00000085"/>
    </source>
</evidence>
<evidence type="ECO:0000256" key="4">
    <source>
        <dbReference type="ARBA" id="ARBA00022553"/>
    </source>
</evidence>
<evidence type="ECO:0000256" key="8">
    <source>
        <dbReference type="ARBA" id="ARBA00022989"/>
    </source>
</evidence>
<dbReference type="PANTHER" id="PTHR45436">
    <property type="entry name" value="SENSOR HISTIDINE KINASE YKOH"/>
    <property type="match status" value="1"/>
</dbReference>
<dbReference type="InterPro" id="IPR004358">
    <property type="entry name" value="Sig_transdc_His_kin-like_C"/>
</dbReference>
<evidence type="ECO:0000313" key="14">
    <source>
        <dbReference type="EMBL" id="PNS09146.1"/>
    </source>
</evidence>
<dbReference type="Pfam" id="PF02518">
    <property type="entry name" value="HATPase_c"/>
    <property type="match status" value="1"/>
</dbReference>
<dbReference type="Pfam" id="PF00512">
    <property type="entry name" value="HisKA"/>
    <property type="match status" value="1"/>
</dbReference>
<keyword evidence="8 11" id="KW-1133">Transmembrane helix</keyword>
<dbReference type="Gene3D" id="1.10.287.130">
    <property type="match status" value="1"/>
</dbReference>
<dbReference type="Gene3D" id="3.30.565.10">
    <property type="entry name" value="Histidine kinase-like ATPase, C-terminal domain"/>
    <property type="match status" value="1"/>
</dbReference>
<dbReference type="InterPro" id="IPR036890">
    <property type="entry name" value="HATPase_C_sf"/>
</dbReference>
<evidence type="ECO:0000256" key="6">
    <source>
        <dbReference type="ARBA" id="ARBA00022692"/>
    </source>
</evidence>
<evidence type="ECO:0000313" key="15">
    <source>
        <dbReference type="Proteomes" id="UP000236220"/>
    </source>
</evidence>
<comment type="catalytic activity">
    <reaction evidence="1">
        <text>ATP + protein L-histidine = ADP + protein N-phospho-L-histidine.</text>
        <dbReference type="EC" id="2.7.13.3"/>
    </reaction>
</comment>
<dbReference type="Proteomes" id="UP000236220">
    <property type="component" value="Unassembled WGS sequence"/>
</dbReference>
<gene>
    <name evidence="14" type="ORF">Lysil_0775</name>
</gene>
<dbReference type="Pfam" id="PF00672">
    <property type="entry name" value="HAMP"/>
    <property type="match status" value="1"/>
</dbReference>
<keyword evidence="9" id="KW-0902">Two-component regulatory system</keyword>
<keyword evidence="4" id="KW-0597">Phosphoprotein</keyword>
<accession>A0A2K1Q279</accession>
<dbReference type="PROSITE" id="PS50109">
    <property type="entry name" value="HIS_KIN"/>
    <property type="match status" value="1"/>
</dbReference>
<dbReference type="SMART" id="SM00304">
    <property type="entry name" value="HAMP"/>
    <property type="match status" value="1"/>
</dbReference>
<dbReference type="InterPro" id="IPR036097">
    <property type="entry name" value="HisK_dim/P_sf"/>
</dbReference>
<dbReference type="GO" id="GO:0000155">
    <property type="term" value="F:phosphorelay sensor kinase activity"/>
    <property type="evidence" value="ECO:0007669"/>
    <property type="project" value="InterPro"/>
</dbReference>
<dbReference type="PANTHER" id="PTHR45436:SF5">
    <property type="entry name" value="SENSOR HISTIDINE KINASE TRCS"/>
    <property type="match status" value="1"/>
</dbReference>
<dbReference type="InterPro" id="IPR005467">
    <property type="entry name" value="His_kinase_dom"/>
</dbReference>
<comment type="subcellular location">
    <subcellularLocation>
        <location evidence="2">Membrane</location>
    </subcellularLocation>
</comment>